<dbReference type="AlphaFoldDB" id="A0A8S9YPL3"/>
<gene>
    <name evidence="2" type="ORF">EG68_06400</name>
</gene>
<feature type="signal peptide" evidence="1">
    <location>
        <begin position="1"/>
        <end position="22"/>
    </location>
</feature>
<keyword evidence="1" id="KW-0732">Signal</keyword>
<dbReference type="OrthoDB" id="6271423at2759"/>
<comment type="caution">
    <text evidence="2">The sequence shown here is derived from an EMBL/GenBank/DDBJ whole genome shotgun (WGS) entry which is preliminary data.</text>
</comment>
<evidence type="ECO:0000313" key="3">
    <source>
        <dbReference type="Proteomes" id="UP000822476"/>
    </source>
</evidence>
<evidence type="ECO:0000256" key="1">
    <source>
        <dbReference type="SAM" id="SignalP"/>
    </source>
</evidence>
<accession>A0A8S9YPL3</accession>
<dbReference type="EMBL" id="JTDE01002807">
    <property type="protein sequence ID" value="KAF7256849.1"/>
    <property type="molecule type" value="Genomic_DNA"/>
</dbReference>
<reference evidence="2" key="1">
    <citation type="submission" date="2019-07" db="EMBL/GenBank/DDBJ databases">
        <title>Annotation for the trematode Paragonimus miyazaki's.</title>
        <authorList>
            <person name="Choi Y.-J."/>
        </authorList>
    </citation>
    <scope>NUCLEOTIDE SEQUENCE</scope>
    <source>
        <strain evidence="2">Japan</strain>
    </source>
</reference>
<organism evidence="2 3">
    <name type="scientific">Paragonimus skrjabini miyazakii</name>
    <dbReference type="NCBI Taxonomy" id="59628"/>
    <lineage>
        <taxon>Eukaryota</taxon>
        <taxon>Metazoa</taxon>
        <taxon>Spiralia</taxon>
        <taxon>Lophotrochozoa</taxon>
        <taxon>Platyhelminthes</taxon>
        <taxon>Trematoda</taxon>
        <taxon>Digenea</taxon>
        <taxon>Plagiorchiida</taxon>
        <taxon>Troglotremata</taxon>
        <taxon>Troglotrematidae</taxon>
        <taxon>Paragonimus</taxon>
    </lineage>
</organism>
<evidence type="ECO:0000313" key="2">
    <source>
        <dbReference type="EMBL" id="KAF7256849.1"/>
    </source>
</evidence>
<dbReference type="Proteomes" id="UP000822476">
    <property type="component" value="Unassembled WGS sequence"/>
</dbReference>
<name>A0A8S9YPL3_9TREM</name>
<sequence length="137" mass="15503">MRWSVTYPYLLAILIVFKSAEGKDRLPKSEFDACVKKCGDQYEDCASRIKELWQNFSANKGKIVRTLDSCCLRGELEKNSPSTLSFATCVRNSCGAEMWGCNVKKRHTGFLSKEEKKAILDKEKAARKKAAENDQLV</sequence>
<proteinExistence type="predicted"/>
<protein>
    <submittedName>
        <fullName evidence="2">Uncharacterized protein</fullName>
    </submittedName>
</protein>
<feature type="chain" id="PRO_5035882994" evidence="1">
    <location>
        <begin position="23"/>
        <end position="137"/>
    </location>
</feature>
<keyword evidence="3" id="KW-1185">Reference proteome</keyword>